<keyword evidence="3" id="KW-1185">Reference proteome</keyword>
<accession>A0A1T4XQU5</accession>
<dbReference type="OrthoDB" id="5523335at2"/>
<evidence type="ECO:0000256" key="1">
    <source>
        <dbReference type="SAM" id="Coils"/>
    </source>
</evidence>
<dbReference type="EMBL" id="FUYB01000021">
    <property type="protein sequence ID" value="SKA91910.1"/>
    <property type="molecule type" value="Genomic_DNA"/>
</dbReference>
<evidence type="ECO:0000313" key="3">
    <source>
        <dbReference type="Proteomes" id="UP000190460"/>
    </source>
</evidence>
<proteinExistence type="predicted"/>
<gene>
    <name evidence="2" type="ORF">SAMN02745130_03319</name>
</gene>
<sequence length="905" mass="103351">MLGSLFKPKWQHKDAKIRLQALTSLAPDSSELISLAENDPDDSVRRAAIERLNHLPCLIKLGKTSTAMSREAQARVQALIETDLSQDAALVEVFAWFKPQAHLLKALAQNPKRDVSLRKLALAEIRDQAVLLQIAEQAVSKDIQFQAASQISDLQTLQQLERSQGKTNKRLRQLLKERMDQAQQQQQRQSNLEKLCADLEALGQQGQWAQDKTRQRVLAQTWKQQTDLGEIPPALQQRFQAAEQDFAARLQAYEAEQAAQAPLQTNFEAYLHEARLLQNTIQQHPEQLTLETIDQTLLQLQERWVSAQRLPESLQASLDQRWVEQFVALTDARDAVASDLNALAALQACCQQAETLRTSERLLQAKRLTDLQSQWTQLKRPLHLREVVANLENRFHQALSSLTARLDKQVAQREQVLQQLQADLQQMEADLEAEKYGEAIDLHQKLSHALSEDLDLPAGELAKIKRRLQAATPLVLELKDWRRWGTDQAREHLIETAERLERNELMDPQVRAKEIKALREEWRKLGQMDPGRQHKQWKTFDSKVTAAYEVSKQYFAEQATQREAHLHDREAICAALEALQADTAWEQADWSGVQAVINQQRQAWKACGTVGHKEWKQVNQRFNAAMDALDAELGAERTRNWAAREALVEQAKALLAQEDLAAATEQAKLLQAQWKITLAARPKEEQALWKQFRAPIDELFTRLKASRQTQRSETEQRIEQKEALCAEVEAMQTLNGEAFTQATKQLEGLRQRFNALRDLPKPIWQSLEERFQRAEKALQTKRLQLRWQAKLAELDQLATESLQHKLDFEDVALATMAQHQTEGENLCLQLEILMDVATPNAFRQARLHYQVAHMSESMRGLKESGDLRTQALQLLKAWYQLGAMPAEALTAQQARIEAVRRAVAG</sequence>
<keyword evidence="1" id="KW-0175">Coiled coil</keyword>
<reference evidence="3" key="1">
    <citation type="submission" date="2017-02" db="EMBL/GenBank/DDBJ databases">
        <authorList>
            <person name="Varghese N."/>
            <person name="Submissions S."/>
        </authorList>
    </citation>
    <scope>NUCLEOTIDE SEQUENCE [LARGE SCALE GENOMIC DNA]</scope>
    <source>
        <strain evidence="3">ATCC 49788</strain>
    </source>
</reference>
<dbReference type="RefSeq" id="WP_078923762.1">
    <property type="nucleotide sequence ID" value="NZ_FUYB01000021.1"/>
</dbReference>
<feature type="coiled-coil region" evidence="1">
    <location>
        <begin position="157"/>
        <end position="202"/>
    </location>
</feature>
<dbReference type="InterPro" id="IPR007139">
    <property type="entry name" value="DUF349"/>
</dbReference>
<dbReference type="Proteomes" id="UP000190460">
    <property type="component" value="Unassembled WGS sequence"/>
</dbReference>
<protein>
    <recommendedName>
        <fullName evidence="4">DUF349 domain-containing protein</fullName>
    </recommendedName>
</protein>
<organism evidence="2 3">
    <name type="scientific">Thiothrix eikelboomii</name>
    <dbReference type="NCBI Taxonomy" id="92487"/>
    <lineage>
        <taxon>Bacteria</taxon>
        <taxon>Pseudomonadati</taxon>
        <taxon>Pseudomonadota</taxon>
        <taxon>Gammaproteobacteria</taxon>
        <taxon>Thiotrichales</taxon>
        <taxon>Thiotrichaceae</taxon>
        <taxon>Thiothrix</taxon>
    </lineage>
</organism>
<evidence type="ECO:0008006" key="4">
    <source>
        <dbReference type="Google" id="ProtNLM"/>
    </source>
</evidence>
<evidence type="ECO:0000313" key="2">
    <source>
        <dbReference type="EMBL" id="SKA91910.1"/>
    </source>
</evidence>
<dbReference type="AlphaFoldDB" id="A0A1T4XQU5"/>
<feature type="coiled-coil region" evidence="1">
    <location>
        <begin position="399"/>
        <end position="437"/>
    </location>
</feature>
<dbReference type="STRING" id="92487.SAMN02745130_03319"/>
<dbReference type="Pfam" id="PF03993">
    <property type="entry name" value="DUF349"/>
    <property type="match status" value="3"/>
</dbReference>
<name>A0A1T4XQU5_9GAMM</name>
<feature type="coiled-coil region" evidence="1">
    <location>
        <begin position="711"/>
        <end position="759"/>
    </location>
</feature>